<gene>
    <name evidence="6" type="primary">LOC100186270</name>
</gene>
<keyword evidence="1 2" id="KW-1015">Disulfide bond</keyword>
<keyword evidence="7" id="KW-1185">Reference proteome</keyword>
<keyword evidence="4" id="KW-0472">Membrane</keyword>
<evidence type="ECO:0000256" key="4">
    <source>
        <dbReference type="SAM" id="Phobius"/>
    </source>
</evidence>
<reference evidence="6" key="3">
    <citation type="submission" date="2025-08" db="UniProtKB">
        <authorList>
            <consortium name="Ensembl"/>
        </authorList>
    </citation>
    <scope>IDENTIFICATION</scope>
</reference>
<dbReference type="PANTHER" id="PTHR15256">
    <property type="entry name" value="INTEGRAL MEMBRANE PROTEIN DGCR2/IDD"/>
    <property type="match status" value="1"/>
</dbReference>
<dbReference type="GeneTree" id="ENSGT00730000113915"/>
<dbReference type="InterPro" id="IPR036055">
    <property type="entry name" value="LDL_receptor-like_sf"/>
</dbReference>
<dbReference type="AlphaFoldDB" id="H2XQP0"/>
<dbReference type="GeneID" id="100186270"/>
<sequence>MLATPFNIWHVAGVVLVLAKSLEAGLLPDRGSNSNSSVGLFTPNQHGECKMLQTNLFLLDLACVLKKKARATAHELTSPSLAACKRVCCEWSEGPCDLVYWNRYHKCVVMNYYVLSLCPLMSPTLTYPGSYTFTLLLSITQRVSPALKQHLLLKGYSSRIAEFLGCGANSFVCNNWQCIEKGQVCDGIQHCVDNSDENQCPQIIVASQGDKCIDFKGNFVDNGAEYTPFGKADECQMCICGNNSQPSYCYSPTCNSRMLTDCEGPNPDICCRCDKSGRNHPDEPTDSEENDMFVNLSGTQRLIVSCMSVLVVVTLLLFFSRNLMHRARGAIIPSRHRRDRSHNTWMSQQSLPPTRAFMGRYCSSSDRMSFVDPNDSEDMSEPPPSYSSLKPATRNERGSRSSSGESPPSYNASITLPPASPEATSSSSANNRDDQVTQSTVSEHVIQSEPIRNEEPISPVSTTSCSPLLVEEHDQ</sequence>
<feature type="disulfide bond" evidence="2">
    <location>
        <begin position="173"/>
        <end position="191"/>
    </location>
</feature>
<dbReference type="Ensembl" id="ENSCINT00000036679.1">
    <property type="protein sequence ID" value="ENSCINP00000031974.1"/>
    <property type="gene ID" value="ENSCING00000024244.1"/>
</dbReference>
<dbReference type="KEGG" id="cin:100186270"/>
<keyword evidence="4" id="KW-0812">Transmembrane</keyword>
<reference evidence="6" key="4">
    <citation type="submission" date="2025-09" db="UniProtKB">
        <authorList>
            <consortium name="Ensembl"/>
        </authorList>
    </citation>
    <scope>IDENTIFICATION</scope>
</reference>
<reference evidence="6" key="2">
    <citation type="journal article" date="2008" name="Genome Biol.">
        <title>Improved genome assembly and evidence-based global gene model set for the chordate Ciona intestinalis: new insight into intron and operon populations.</title>
        <authorList>
            <person name="Satou Y."/>
            <person name="Mineta K."/>
            <person name="Ogasawara M."/>
            <person name="Sasakura Y."/>
            <person name="Shoguchi E."/>
            <person name="Ueno K."/>
            <person name="Yamada L."/>
            <person name="Matsumoto J."/>
            <person name="Wasserscheid J."/>
            <person name="Dewar K."/>
            <person name="Wiley G.B."/>
            <person name="Macmil S.L."/>
            <person name="Roe B.A."/>
            <person name="Zeller R.W."/>
            <person name="Hastings K.E."/>
            <person name="Lemaire P."/>
            <person name="Lindquist E."/>
            <person name="Endo T."/>
            <person name="Hotta K."/>
            <person name="Inaba K."/>
        </authorList>
    </citation>
    <scope>NUCLEOTIDE SEQUENCE [LARGE SCALE GENOMIC DNA]</scope>
    <source>
        <strain evidence="6">wild type</strain>
    </source>
</reference>
<accession>H2XQP0</accession>
<dbReference type="OMA" id="CKRVCCE"/>
<feature type="region of interest" description="Disordered" evidence="3">
    <location>
        <begin position="368"/>
        <end position="475"/>
    </location>
</feature>
<dbReference type="PROSITE" id="PS01209">
    <property type="entry name" value="LDLRA_1"/>
    <property type="match status" value="1"/>
</dbReference>
<dbReference type="PANTHER" id="PTHR15256:SF6">
    <property type="entry name" value="INTEGRAL MEMBRANE PROTEIN DGCR2_IDD"/>
    <property type="match status" value="1"/>
</dbReference>
<evidence type="ECO:0000256" key="1">
    <source>
        <dbReference type="ARBA" id="ARBA00023157"/>
    </source>
</evidence>
<dbReference type="SMART" id="SM00192">
    <property type="entry name" value="LDLa"/>
    <property type="match status" value="1"/>
</dbReference>
<dbReference type="CDD" id="cd00112">
    <property type="entry name" value="LDLa"/>
    <property type="match status" value="1"/>
</dbReference>
<feature type="chain" id="PRO_5014093541" evidence="5">
    <location>
        <begin position="25"/>
        <end position="475"/>
    </location>
</feature>
<evidence type="ECO:0000313" key="7">
    <source>
        <dbReference type="Proteomes" id="UP000008144"/>
    </source>
</evidence>
<dbReference type="InterPro" id="IPR023415">
    <property type="entry name" value="LDLR_class-A_CS"/>
</dbReference>
<feature type="transmembrane region" description="Helical" evidence="4">
    <location>
        <begin position="302"/>
        <end position="319"/>
    </location>
</feature>
<reference evidence="7" key="1">
    <citation type="journal article" date="2002" name="Science">
        <title>The draft genome of Ciona intestinalis: insights into chordate and vertebrate origins.</title>
        <authorList>
            <person name="Dehal P."/>
            <person name="Satou Y."/>
            <person name="Campbell R.K."/>
            <person name="Chapman J."/>
            <person name="Degnan B."/>
            <person name="De Tomaso A."/>
            <person name="Davidson B."/>
            <person name="Di Gregorio A."/>
            <person name="Gelpke M."/>
            <person name="Goodstein D.M."/>
            <person name="Harafuji N."/>
            <person name="Hastings K.E."/>
            <person name="Ho I."/>
            <person name="Hotta K."/>
            <person name="Huang W."/>
            <person name="Kawashima T."/>
            <person name="Lemaire P."/>
            <person name="Martinez D."/>
            <person name="Meinertzhagen I.A."/>
            <person name="Necula S."/>
            <person name="Nonaka M."/>
            <person name="Putnam N."/>
            <person name="Rash S."/>
            <person name="Saiga H."/>
            <person name="Satake M."/>
            <person name="Terry A."/>
            <person name="Yamada L."/>
            <person name="Wang H.G."/>
            <person name="Awazu S."/>
            <person name="Azumi K."/>
            <person name="Boore J."/>
            <person name="Branno M."/>
            <person name="Chin-Bow S."/>
            <person name="DeSantis R."/>
            <person name="Doyle S."/>
            <person name="Francino P."/>
            <person name="Keys D.N."/>
            <person name="Haga S."/>
            <person name="Hayashi H."/>
            <person name="Hino K."/>
            <person name="Imai K.S."/>
            <person name="Inaba K."/>
            <person name="Kano S."/>
            <person name="Kobayashi K."/>
            <person name="Kobayashi M."/>
            <person name="Lee B.I."/>
            <person name="Makabe K.W."/>
            <person name="Manohar C."/>
            <person name="Matassi G."/>
            <person name="Medina M."/>
            <person name="Mochizuki Y."/>
            <person name="Mount S."/>
            <person name="Morishita T."/>
            <person name="Miura S."/>
            <person name="Nakayama A."/>
            <person name="Nishizaka S."/>
            <person name="Nomoto H."/>
            <person name="Ohta F."/>
            <person name="Oishi K."/>
            <person name="Rigoutsos I."/>
            <person name="Sano M."/>
            <person name="Sasaki A."/>
            <person name="Sasakura Y."/>
            <person name="Shoguchi E."/>
            <person name="Shin-i T."/>
            <person name="Spagnuolo A."/>
            <person name="Stainier D."/>
            <person name="Suzuki M.M."/>
            <person name="Tassy O."/>
            <person name="Takatori N."/>
            <person name="Tokuoka M."/>
            <person name="Yagi K."/>
            <person name="Yoshizaki F."/>
            <person name="Wada S."/>
            <person name="Zhang C."/>
            <person name="Hyatt P.D."/>
            <person name="Larimer F."/>
            <person name="Detter C."/>
            <person name="Doggett N."/>
            <person name="Glavina T."/>
            <person name="Hawkins T."/>
            <person name="Richardson P."/>
            <person name="Lucas S."/>
            <person name="Kohara Y."/>
            <person name="Levine M."/>
            <person name="Satoh N."/>
            <person name="Rokhsar D.S."/>
        </authorList>
    </citation>
    <scope>NUCLEOTIDE SEQUENCE [LARGE SCALE GENOMIC DNA]</scope>
</reference>
<evidence type="ECO:0000256" key="2">
    <source>
        <dbReference type="PROSITE-ProRule" id="PRU00124"/>
    </source>
</evidence>
<dbReference type="HOGENOM" id="CLU_045543_0_0_1"/>
<dbReference type="InterPro" id="IPR042378">
    <property type="entry name" value="IDD"/>
</dbReference>
<evidence type="ECO:0000313" key="6">
    <source>
        <dbReference type="Ensembl" id="ENSCINP00000031974.1"/>
    </source>
</evidence>
<dbReference type="InterPro" id="IPR002172">
    <property type="entry name" value="LDrepeatLR_classA_rpt"/>
</dbReference>
<keyword evidence="4" id="KW-1133">Transmembrane helix</keyword>
<dbReference type="InParanoid" id="H2XQP0"/>
<feature type="disulfide bond" evidence="2">
    <location>
        <begin position="185"/>
        <end position="200"/>
    </location>
</feature>
<dbReference type="SUPFAM" id="SSF57424">
    <property type="entry name" value="LDL receptor-like module"/>
    <property type="match status" value="1"/>
</dbReference>
<accession>A0A1W2WAI1</accession>
<dbReference type="EMBL" id="EAAA01000735">
    <property type="status" value="NOT_ANNOTATED_CDS"/>
    <property type="molecule type" value="Genomic_DNA"/>
</dbReference>
<dbReference type="STRING" id="7719.ENSCINP00000031974"/>
<dbReference type="RefSeq" id="XP_026692363.1">
    <property type="nucleotide sequence ID" value="XM_026836562.1"/>
</dbReference>
<evidence type="ECO:0000256" key="3">
    <source>
        <dbReference type="SAM" id="MobiDB-lite"/>
    </source>
</evidence>
<feature type="disulfide bond" evidence="2">
    <location>
        <begin position="166"/>
        <end position="178"/>
    </location>
</feature>
<dbReference type="Pfam" id="PF00057">
    <property type="entry name" value="Ldl_recept_a"/>
    <property type="match status" value="1"/>
</dbReference>
<feature type="signal peptide" evidence="5">
    <location>
        <begin position="1"/>
        <end position="24"/>
    </location>
</feature>
<name>H2XQP0_CIOIN</name>
<protein>
    <submittedName>
        <fullName evidence="6">Low-density lipoprotein receptor class A domain-containing protein 3</fullName>
    </submittedName>
</protein>
<feature type="compositionally biased region" description="Low complexity" evidence="3">
    <location>
        <begin position="400"/>
        <end position="409"/>
    </location>
</feature>
<organism evidence="6 7">
    <name type="scientific">Ciona intestinalis</name>
    <name type="common">Transparent sea squirt</name>
    <name type="synonym">Ascidia intestinalis</name>
    <dbReference type="NCBI Taxonomy" id="7719"/>
    <lineage>
        <taxon>Eukaryota</taxon>
        <taxon>Metazoa</taxon>
        <taxon>Chordata</taxon>
        <taxon>Tunicata</taxon>
        <taxon>Ascidiacea</taxon>
        <taxon>Phlebobranchia</taxon>
        <taxon>Cionidae</taxon>
        <taxon>Ciona</taxon>
    </lineage>
</organism>
<keyword evidence="5" id="KW-0732">Signal</keyword>
<dbReference type="Gene3D" id="4.10.400.10">
    <property type="entry name" value="Low-density Lipoprotein Receptor"/>
    <property type="match status" value="1"/>
</dbReference>
<evidence type="ECO:0000256" key="5">
    <source>
        <dbReference type="SAM" id="SignalP"/>
    </source>
</evidence>
<dbReference type="PROSITE" id="PS50068">
    <property type="entry name" value="LDLRA_2"/>
    <property type="match status" value="1"/>
</dbReference>
<proteinExistence type="predicted"/>
<dbReference type="OrthoDB" id="2019384at2759"/>
<dbReference type="Proteomes" id="UP000008144">
    <property type="component" value="Chromosome 11"/>
</dbReference>